<evidence type="ECO:0000256" key="1">
    <source>
        <dbReference type="SAM" id="Coils"/>
    </source>
</evidence>
<name>A9M4Q2_9VIBR</name>
<dbReference type="InterPro" id="IPR037150">
    <property type="entry name" value="H-NS_C_dom_sf"/>
</dbReference>
<gene>
    <name evidence="4" type="ORF">BMSA_0034</name>
</gene>
<dbReference type="GO" id="GO:0046983">
    <property type="term" value="F:protein dimerization activity"/>
    <property type="evidence" value="ECO:0007669"/>
    <property type="project" value="InterPro"/>
</dbReference>
<dbReference type="Gene3D" id="4.10.430.10">
    <property type="entry name" value="Histone-like protein H-NS, C-terminal domain"/>
    <property type="match status" value="1"/>
</dbReference>
<protein>
    <submittedName>
        <fullName evidence="4">DNA-binding protein</fullName>
    </submittedName>
</protein>
<dbReference type="Pfam" id="PF22470">
    <property type="entry name" value="Histone_HNS_N"/>
    <property type="match status" value="1"/>
</dbReference>
<feature type="coiled-coil region" evidence="1">
    <location>
        <begin position="41"/>
        <end position="68"/>
    </location>
</feature>
<dbReference type="Gene3D" id="1.10.287.1050">
    <property type="entry name" value="H-NS histone-like proteins"/>
    <property type="match status" value="1"/>
</dbReference>
<dbReference type="GO" id="GO:0003677">
    <property type="term" value="F:DNA binding"/>
    <property type="evidence" value="ECO:0007669"/>
    <property type="project" value="UniProtKB-KW"/>
</dbReference>
<dbReference type="InterPro" id="IPR054180">
    <property type="entry name" value="H-NS-like_N"/>
</dbReference>
<feature type="compositionally biased region" description="Basic and acidic residues" evidence="2">
    <location>
        <begin position="95"/>
        <end position="104"/>
    </location>
</feature>
<sequence length="135" mass="15935">MTDIIKQLTQPRRAKALFKHTNIEQLDRILNIITEIKIEKEHEAQKQAEHEQQERQALEEMREEILNKGLDFDKLVSLMKPQRKAKKRKSTGTKDTQKTYRYGDNKTWNGEGNVPEEMQKMLDEGLELADFLQPE</sequence>
<accession>A9M4Q2</accession>
<dbReference type="RefSeq" id="WP_012219798.1">
    <property type="nucleotide sequence ID" value="NC_010112.1"/>
</dbReference>
<proteinExistence type="predicted"/>
<feature type="domain" description="DNA-binding protein H-NS-like N-terminal" evidence="3">
    <location>
        <begin position="1"/>
        <end position="77"/>
    </location>
</feature>
<feature type="compositionally biased region" description="Basic residues" evidence="2">
    <location>
        <begin position="81"/>
        <end position="91"/>
    </location>
</feature>
<dbReference type="InterPro" id="IPR027454">
    <property type="entry name" value="Histone_HNS_N"/>
</dbReference>
<reference evidence="4" key="1">
    <citation type="journal article" date="2007" name="Appl. Environ. Microbiol.">
        <title>Sequence characterization and comparative analysis of three plasmids isolated from environmental Vibrio spp.</title>
        <authorList>
            <person name="Hazen T.H."/>
            <person name="Wu D."/>
            <person name="Eisen J.A."/>
            <person name="Sobecky P.A."/>
        </authorList>
    </citation>
    <scope>NUCLEOTIDE SEQUENCE [LARGE SCALE GENOMIC DNA]</scope>
    <source>
        <strain evidence="4">23023</strain>
        <plasmid evidence="4">p23023</plasmid>
    </source>
</reference>
<evidence type="ECO:0000313" key="4">
    <source>
        <dbReference type="EMBL" id="ABX76985.1"/>
    </source>
</evidence>
<keyword evidence="1" id="KW-0175">Coiled coil</keyword>
<feature type="region of interest" description="Disordered" evidence="2">
    <location>
        <begin position="81"/>
        <end position="114"/>
    </location>
</feature>
<keyword evidence="4" id="KW-0614">Plasmid</keyword>
<organism evidence="4">
    <name type="scientific">Vibrio sp. 23023</name>
    <dbReference type="NCBI Taxonomy" id="452803"/>
    <lineage>
        <taxon>Bacteria</taxon>
        <taxon>Pseudomonadati</taxon>
        <taxon>Pseudomonadota</taxon>
        <taxon>Gammaproteobacteria</taxon>
        <taxon>Vibrionales</taxon>
        <taxon>Vibrionaceae</taxon>
        <taxon>Vibrio</taxon>
    </lineage>
</organism>
<geneLocation type="plasmid" evidence="4">
    <name>p23023</name>
</geneLocation>
<dbReference type="AlphaFoldDB" id="A9M4Q2"/>
<evidence type="ECO:0000259" key="3">
    <source>
        <dbReference type="Pfam" id="PF22470"/>
    </source>
</evidence>
<evidence type="ECO:0000256" key="2">
    <source>
        <dbReference type="SAM" id="MobiDB-lite"/>
    </source>
</evidence>
<dbReference type="EMBL" id="CP000755">
    <property type="protein sequence ID" value="ABX76985.1"/>
    <property type="molecule type" value="Genomic_DNA"/>
</dbReference>
<keyword evidence="4" id="KW-0238">DNA-binding</keyword>